<keyword evidence="2" id="KW-1185">Reference proteome</keyword>
<organism evidence="1 2">
    <name type="scientific">Aquaticitalea lipolytica</name>
    <dbReference type="NCBI Taxonomy" id="1247562"/>
    <lineage>
        <taxon>Bacteria</taxon>
        <taxon>Pseudomonadati</taxon>
        <taxon>Bacteroidota</taxon>
        <taxon>Flavobacteriia</taxon>
        <taxon>Flavobacteriales</taxon>
        <taxon>Flavobacteriaceae</taxon>
        <taxon>Aquaticitalea</taxon>
    </lineage>
</organism>
<dbReference type="EMBL" id="BMIC01000001">
    <property type="protein sequence ID" value="GFZ77605.1"/>
    <property type="molecule type" value="Genomic_DNA"/>
</dbReference>
<sequence length="206" mass="23424">MAEEKIKPKKKKKRKLKTWKINWTTDKIMSTSALFISVISLIALLYQSFLAREENKLIQKQQSASVLPYLNQWQSNYNGEFKLIIGNKGVGPAFINKVEIVLDSTKTFSNTDDLFNEIFKTAEGLDTIPHTTSTLISGFVLPANDDIKIIELKDADNILKFQKELNKRNISFKITYADVYGTEWLLSNSKDENSSANIPVLISKTK</sequence>
<gene>
    <name evidence="1" type="ORF">GCM10011531_03630</name>
</gene>
<evidence type="ECO:0000313" key="2">
    <source>
        <dbReference type="Proteomes" id="UP000598120"/>
    </source>
</evidence>
<proteinExistence type="predicted"/>
<dbReference type="AlphaFoldDB" id="A0A8J2TSF0"/>
<evidence type="ECO:0000313" key="1">
    <source>
        <dbReference type="EMBL" id="GFZ77605.1"/>
    </source>
</evidence>
<name>A0A8J2TSF0_9FLAO</name>
<dbReference type="Proteomes" id="UP000598120">
    <property type="component" value="Unassembled WGS sequence"/>
</dbReference>
<accession>A0A8J2TSF0</accession>
<reference evidence="1 2" key="1">
    <citation type="journal article" date="2014" name="Int. J. Syst. Evol. Microbiol.">
        <title>Complete genome sequence of Corynebacterium casei LMG S-19264T (=DSM 44701T), isolated from a smear-ripened cheese.</title>
        <authorList>
            <consortium name="US DOE Joint Genome Institute (JGI-PGF)"/>
            <person name="Walter F."/>
            <person name="Albersmeier A."/>
            <person name="Kalinowski J."/>
            <person name="Ruckert C."/>
        </authorList>
    </citation>
    <scope>NUCLEOTIDE SEQUENCE [LARGE SCALE GENOMIC DNA]</scope>
    <source>
        <strain evidence="1 2">CGMCC 1.15295</strain>
    </source>
</reference>
<dbReference type="RefSeq" id="WP_188604631.1">
    <property type="nucleotide sequence ID" value="NZ_BMIC01000001.1"/>
</dbReference>
<protein>
    <submittedName>
        <fullName evidence="1">Uncharacterized protein</fullName>
    </submittedName>
</protein>
<comment type="caution">
    <text evidence="1">The sequence shown here is derived from an EMBL/GenBank/DDBJ whole genome shotgun (WGS) entry which is preliminary data.</text>
</comment>